<dbReference type="GO" id="GO:0003677">
    <property type="term" value="F:DNA binding"/>
    <property type="evidence" value="ECO:0007669"/>
    <property type="project" value="InterPro"/>
</dbReference>
<comment type="caution">
    <text evidence="1">The sequence shown here is derived from an EMBL/GenBank/DDBJ whole genome shotgun (WGS) entry which is preliminary data.</text>
</comment>
<feature type="non-terminal residue" evidence="1">
    <location>
        <position position="93"/>
    </location>
</feature>
<accession>A0A7C2TJT1</accession>
<gene>
    <name evidence="1" type="ORF">ENN98_05145</name>
</gene>
<sequence length="93" mass="10702">MPAPMKKRRTDRELVTLRLKVHPANVERIKRFVATVEPAANEADGITAEQFYTNHFTGQPEWAVALRGYRYREDLTQAQLAELTGIPQRHISE</sequence>
<dbReference type="AlphaFoldDB" id="A0A7C2TJT1"/>
<dbReference type="Proteomes" id="UP000885986">
    <property type="component" value="Unassembled WGS sequence"/>
</dbReference>
<organism evidence="1">
    <name type="scientific">Desulfurivibrio alkaliphilus</name>
    <dbReference type="NCBI Taxonomy" id="427923"/>
    <lineage>
        <taxon>Bacteria</taxon>
        <taxon>Pseudomonadati</taxon>
        <taxon>Thermodesulfobacteriota</taxon>
        <taxon>Desulfobulbia</taxon>
        <taxon>Desulfobulbales</taxon>
        <taxon>Desulfobulbaceae</taxon>
        <taxon>Desulfurivibrio</taxon>
    </lineage>
</organism>
<proteinExistence type="predicted"/>
<evidence type="ECO:0000313" key="1">
    <source>
        <dbReference type="EMBL" id="HET98065.1"/>
    </source>
</evidence>
<name>A0A7C2TJT1_9BACT</name>
<dbReference type="EMBL" id="DSDS01000116">
    <property type="protein sequence ID" value="HET98065.1"/>
    <property type="molecule type" value="Genomic_DNA"/>
</dbReference>
<dbReference type="SUPFAM" id="SSF47413">
    <property type="entry name" value="lambda repressor-like DNA-binding domains"/>
    <property type="match status" value="1"/>
</dbReference>
<dbReference type="InterPro" id="IPR010982">
    <property type="entry name" value="Lambda_DNA-bd_dom_sf"/>
</dbReference>
<protein>
    <submittedName>
        <fullName evidence="1">XRE family transcriptional regulator</fullName>
    </submittedName>
</protein>
<reference evidence="1" key="1">
    <citation type="journal article" date="2020" name="mSystems">
        <title>Genome- and Community-Level Interaction Insights into Carbon Utilization and Element Cycling Functions of Hydrothermarchaeota in Hydrothermal Sediment.</title>
        <authorList>
            <person name="Zhou Z."/>
            <person name="Liu Y."/>
            <person name="Xu W."/>
            <person name="Pan J."/>
            <person name="Luo Z.H."/>
            <person name="Li M."/>
        </authorList>
    </citation>
    <scope>NUCLEOTIDE SEQUENCE [LARGE SCALE GENOMIC DNA]</scope>
    <source>
        <strain evidence="1">SpSt-1224</strain>
    </source>
</reference>